<comment type="subcellular location">
    <subcellularLocation>
        <location evidence="9">Cell membrane</location>
        <topology evidence="9">Multi-pass membrane protein</topology>
    </subcellularLocation>
    <subcellularLocation>
        <location evidence="1">Membrane</location>
        <topology evidence="1">Multi-pass membrane protein</topology>
    </subcellularLocation>
</comment>
<dbReference type="CDD" id="cd04606">
    <property type="entry name" value="CBS_pair_Mg_transporter"/>
    <property type="match status" value="1"/>
</dbReference>
<dbReference type="GO" id="GO:0046872">
    <property type="term" value="F:metal ion binding"/>
    <property type="evidence" value="ECO:0007669"/>
    <property type="project" value="UniProtKB-KW"/>
</dbReference>
<reference evidence="13" key="1">
    <citation type="submission" date="2016-11" db="EMBL/GenBank/DDBJ databases">
        <authorList>
            <person name="Jaros S."/>
            <person name="Januszkiewicz K."/>
            <person name="Wedrychowicz H."/>
        </authorList>
    </citation>
    <scope>NUCLEOTIDE SEQUENCE [LARGE SCALE GENOMIC DNA]</scope>
    <source>
        <strain evidence="13">DSM 7057</strain>
    </source>
</reference>
<feature type="transmembrane region" description="Helical" evidence="9">
    <location>
        <begin position="455"/>
        <end position="474"/>
    </location>
</feature>
<evidence type="ECO:0000256" key="6">
    <source>
        <dbReference type="ARBA" id="ARBA00022989"/>
    </source>
</evidence>
<evidence type="ECO:0000256" key="3">
    <source>
        <dbReference type="ARBA" id="ARBA00022448"/>
    </source>
</evidence>
<dbReference type="InterPro" id="IPR046342">
    <property type="entry name" value="CBS_dom_sf"/>
</dbReference>
<evidence type="ECO:0000256" key="9">
    <source>
        <dbReference type="RuleBase" id="RU362011"/>
    </source>
</evidence>
<accession>A0AA94HQF3</accession>
<feature type="domain" description="CBS" evidence="11">
    <location>
        <begin position="232"/>
        <end position="296"/>
    </location>
</feature>
<evidence type="ECO:0000313" key="12">
    <source>
        <dbReference type="EMBL" id="SFW17345.1"/>
    </source>
</evidence>
<feature type="region of interest" description="Disordered" evidence="10">
    <location>
        <begin position="1"/>
        <end position="101"/>
    </location>
</feature>
<keyword evidence="9" id="KW-1003">Cell membrane</keyword>
<keyword evidence="5 9" id="KW-0460">Magnesium</keyword>
<dbReference type="InterPro" id="IPR036739">
    <property type="entry name" value="SLC41_membr_dom_sf"/>
</dbReference>
<dbReference type="PANTHER" id="PTHR43773:SF1">
    <property type="entry name" value="MAGNESIUM TRANSPORTER MGTE"/>
    <property type="match status" value="1"/>
</dbReference>
<dbReference type="InterPro" id="IPR006667">
    <property type="entry name" value="SLC41_membr_dom"/>
</dbReference>
<dbReference type="NCBIfam" id="TIGR00400">
    <property type="entry name" value="mgtE"/>
    <property type="match status" value="1"/>
</dbReference>
<keyword evidence="4 9" id="KW-0812">Transmembrane</keyword>
<keyword evidence="3 9" id="KW-0813">Transport</keyword>
<comment type="similarity">
    <text evidence="2 9">Belongs to the SLC41A transporter family.</text>
</comment>
<feature type="transmembrane region" description="Helical" evidence="9">
    <location>
        <begin position="480"/>
        <end position="506"/>
    </location>
</feature>
<dbReference type="InterPro" id="IPR038076">
    <property type="entry name" value="MgtE_N_sf"/>
</dbReference>
<evidence type="ECO:0000256" key="7">
    <source>
        <dbReference type="ARBA" id="ARBA00023136"/>
    </source>
</evidence>
<dbReference type="InterPro" id="IPR000644">
    <property type="entry name" value="CBS_dom"/>
</dbReference>
<dbReference type="Pfam" id="PF00571">
    <property type="entry name" value="CBS"/>
    <property type="match status" value="2"/>
</dbReference>
<feature type="domain" description="CBS" evidence="11">
    <location>
        <begin position="297"/>
        <end position="355"/>
    </location>
</feature>
<dbReference type="GO" id="GO:0015095">
    <property type="term" value="F:magnesium ion transmembrane transporter activity"/>
    <property type="evidence" value="ECO:0007669"/>
    <property type="project" value="UniProtKB-UniRule"/>
</dbReference>
<feature type="transmembrane region" description="Helical" evidence="9">
    <location>
        <begin position="518"/>
        <end position="541"/>
    </location>
</feature>
<dbReference type="SUPFAM" id="SSF54631">
    <property type="entry name" value="CBS-domain pair"/>
    <property type="match status" value="1"/>
</dbReference>
<dbReference type="AlphaFoldDB" id="A0AA94HQF3"/>
<dbReference type="PROSITE" id="PS51371">
    <property type="entry name" value="CBS"/>
    <property type="match status" value="2"/>
</dbReference>
<dbReference type="GO" id="GO:0005886">
    <property type="term" value="C:plasma membrane"/>
    <property type="evidence" value="ECO:0007669"/>
    <property type="project" value="UniProtKB-SubCell"/>
</dbReference>
<evidence type="ECO:0000256" key="5">
    <source>
        <dbReference type="ARBA" id="ARBA00022842"/>
    </source>
</evidence>
<dbReference type="Gene3D" id="3.10.580.10">
    <property type="entry name" value="CBS-domain"/>
    <property type="match status" value="1"/>
</dbReference>
<evidence type="ECO:0000256" key="8">
    <source>
        <dbReference type="PROSITE-ProRule" id="PRU00703"/>
    </source>
</evidence>
<dbReference type="Gene3D" id="1.25.60.10">
    <property type="entry name" value="MgtE N-terminal domain-like"/>
    <property type="match status" value="1"/>
</dbReference>
<dbReference type="Pfam" id="PF03448">
    <property type="entry name" value="MgtE_N"/>
    <property type="match status" value="1"/>
</dbReference>
<dbReference type="SUPFAM" id="SSF158791">
    <property type="entry name" value="MgtE N-terminal domain-like"/>
    <property type="match status" value="1"/>
</dbReference>
<sequence length="542" mass="57815">MADYRNKEQEMRPVEATEREDDRTAVPLTQAPEHGVKADSPSQDAGFASSDAGAVHASGDCPTASGGAASEDYADAGAPEDVLSPSASAGDGRDGGALPGAAGVSTEAAAIDEEYEPEFLDQEFIHPADMADHLENLSLEKQVSTLARMSKEDAAEALAELDGNVAVDLLENLDTDVAAQIIAEMSPDDAADVLDELEEDHRDALLEKLTREDSEELRSLLNFDPDSAGGAMNTELILLECNQTVDEAIAHIRTEMAEKESPYYGYVVDSHDVLVGVLSLRDLMLARPGTIVGDAVVGQSVISVTYDTDRREVASLLSHYNFMAMPVVDNEGHIMGVITYDDIMDIMHEEASADMLGMVGADPEESVDTPWKESVCKRLPWLFVNMFNSALSASVVYMFEGSIAEMAVLAVLMPMVANQAGNTGQQALAVMIRQLATDRFDQKKAWMAVVREGKIGLVTGIVMAVTAFFGVWWFTGVAAIGAVMGGALMCDMLLGAISGGSIPLIFRALGRDPAHASSIFLTTITDGAGFFIFLGLASLFLL</sequence>
<protein>
    <recommendedName>
        <fullName evidence="9">Magnesium transporter MgtE</fullName>
    </recommendedName>
</protein>
<evidence type="ECO:0000256" key="1">
    <source>
        <dbReference type="ARBA" id="ARBA00004141"/>
    </source>
</evidence>
<evidence type="ECO:0000256" key="4">
    <source>
        <dbReference type="ARBA" id="ARBA00022692"/>
    </source>
</evidence>
<gene>
    <name evidence="12" type="ORF">SAMN02910291_00252</name>
</gene>
<proteinExistence type="inferred from homology"/>
<dbReference type="Proteomes" id="UP000182680">
    <property type="component" value="Unassembled WGS sequence"/>
</dbReference>
<organism evidence="12 13">
    <name type="scientific">Desulfovibrio desulfuricans</name>
    <dbReference type="NCBI Taxonomy" id="876"/>
    <lineage>
        <taxon>Bacteria</taxon>
        <taxon>Pseudomonadati</taxon>
        <taxon>Thermodesulfobacteriota</taxon>
        <taxon>Desulfovibrionia</taxon>
        <taxon>Desulfovibrionales</taxon>
        <taxon>Desulfovibrionaceae</taxon>
        <taxon>Desulfovibrio</taxon>
    </lineage>
</organism>
<dbReference type="InterPro" id="IPR006668">
    <property type="entry name" value="Mg_transptr_MgtE_intracell_dom"/>
</dbReference>
<dbReference type="Gene3D" id="1.10.357.20">
    <property type="entry name" value="SLC41 divalent cation transporters, integral membrane domain"/>
    <property type="match status" value="1"/>
</dbReference>
<comment type="function">
    <text evidence="9">Acts as a magnesium transporter.</text>
</comment>
<dbReference type="PANTHER" id="PTHR43773">
    <property type="entry name" value="MAGNESIUM TRANSPORTER MGTE"/>
    <property type="match status" value="1"/>
</dbReference>
<evidence type="ECO:0000259" key="11">
    <source>
        <dbReference type="PROSITE" id="PS51371"/>
    </source>
</evidence>
<dbReference type="Pfam" id="PF01769">
    <property type="entry name" value="MgtE"/>
    <property type="match status" value="1"/>
</dbReference>
<dbReference type="SMART" id="SM00116">
    <property type="entry name" value="CBS"/>
    <property type="match status" value="2"/>
</dbReference>
<keyword evidence="8" id="KW-0129">CBS domain</keyword>
<name>A0AA94HQF3_DESDE</name>
<dbReference type="SMART" id="SM00924">
    <property type="entry name" value="MgtE_N"/>
    <property type="match status" value="1"/>
</dbReference>
<evidence type="ECO:0000256" key="10">
    <source>
        <dbReference type="SAM" id="MobiDB-lite"/>
    </source>
</evidence>
<comment type="caution">
    <text evidence="12">The sequence shown here is derived from an EMBL/GenBank/DDBJ whole genome shotgun (WGS) entry which is preliminary data.</text>
</comment>
<dbReference type="InterPro" id="IPR006669">
    <property type="entry name" value="MgtE_transporter"/>
</dbReference>
<keyword evidence="6 9" id="KW-1133">Transmembrane helix</keyword>
<evidence type="ECO:0000313" key="13">
    <source>
        <dbReference type="Proteomes" id="UP000182680"/>
    </source>
</evidence>
<dbReference type="EMBL" id="FPIW01000003">
    <property type="protein sequence ID" value="SFW17345.1"/>
    <property type="molecule type" value="Genomic_DNA"/>
</dbReference>
<feature type="compositionally biased region" description="Basic and acidic residues" evidence="10">
    <location>
        <begin position="1"/>
        <end position="24"/>
    </location>
</feature>
<dbReference type="RefSeq" id="WP_096152818.1">
    <property type="nucleotide sequence ID" value="NZ_FPIW01000003.1"/>
</dbReference>
<evidence type="ECO:0000256" key="2">
    <source>
        <dbReference type="ARBA" id="ARBA00009749"/>
    </source>
</evidence>
<comment type="subunit">
    <text evidence="9">Homodimer.</text>
</comment>
<keyword evidence="7 9" id="KW-0472">Membrane</keyword>
<dbReference type="SUPFAM" id="SSF161093">
    <property type="entry name" value="MgtE membrane domain-like"/>
    <property type="match status" value="1"/>
</dbReference>
<keyword evidence="9" id="KW-0479">Metal-binding</keyword>
<comment type="caution">
    <text evidence="9">Lacks conserved residue(s) required for the propagation of feature annotation.</text>
</comment>